<gene>
    <name evidence="7" type="ORF">SERLADRAFT_352632</name>
</gene>
<evidence type="ECO:0000256" key="4">
    <source>
        <dbReference type="ARBA" id="ARBA00022777"/>
    </source>
</evidence>
<keyword evidence="2" id="KW-0808">Transferase</keyword>
<keyword evidence="4" id="KW-0418">Kinase</keyword>
<dbReference type="EMBL" id="GL945443">
    <property type="protein sequence ID" value="EGO19488.1"/>
    <property type="molecule type" value="Genomic_DNA"/>
</dbReference>
<sequence length="275" mass="31119">IEVGAFEILHVLSSSRESTLHLCRERDGLKLYAIKIINKNRISVSGRSKNICYEQNILKKIEELEHPFLPPLYWNFQDEVSVYFVTDFYSGGNLYEKLTQDGPFDCDRAHFYACELVAGMAALHGAGIIHRDLKPENIMIDIYGHIVITGFSCAMMPTPCGAPCSGDIPEFGARGYQAPELFLGWMHDFSVDCWSFGAILYTMLYASHPFVAENDYHNNALLQTKVVHCSLSFPVLKNAHIGWVARDLITKCLERNPAIRLKTSDIKSHNYFCTV</sequence>
<dbReference type="AlphaFoldDB" id="F8PB48"/>
<reference evidence="7" key="1">
    <citation type="submission" date="2011-04" db="EMBL/GenBank/DDBJ databases">
        <title>Evolution of plant cell wall degrading machinery underlies the functional diversity of forest fungi.</title>
        <authorList>
            <consortium name="US DOE Joint Genome Institute (JGI-PGF)"/>
            <person name="Eastwood D.C."/>
            <person name="Floudas D."/>
            <person name="Binder M."/>
            <person name="Majcherczyk A."/>
            <person name="Schneider P."/>
            <person name="Aerts A."/>
            <person name="Asiegbu F.O."/>
            <person name="Baker S.E."/>
            <person name="Barry K."/>
            <person name="Bendiksby M."/>
            <person name="Blumentritt M."/>
            <person name="Coutinho P.M."/>
            <person name="Cullen D."/>
            <person name="Cullen D."/>
            <person name="Gathman A."/>
            <person name="Goodell B."/>
            <person name="Henrissat B."/>
            <person name="Ihrmark K."/>
            <person name="Kauserud H."/>
            <person name="Kohler A."/>
            <person name="LaButti K."/>
            <person name="Lapidus A."/>
            <person name="Lavin J.L."/>
            <person name="Lee Y.-H."/>
            <person name="Lindquist E."/>
            <person name="Lilly W."/>
            <person name="Lucas S."/>
            <person name="Morin E."/>
            <person name="Murat C."/>
            <person name="Oguiza J.A."/>
            <person name="Park J."/>
            <person name="Pisabarro A.G."/>
            <person name="Riley R."/>
            <person name="Rosling A."/>
            <person name="Salamov A."/>
            <person name="Schmidt O."/>
            <person name="Schmutz J."/>
            <person name="Skrede I."/>
            <person name="Stenlid J."/>
            <person name="Wiebenga A."/>
            <person name="Xie X."/>
            <person name="Kues U."/>
            <person name="Hibbett D.S."/>
            <person name="Hoffmeister D."/>
            <person name="Hogberg N."/>
            <person name="Martin F."/>
            <person name="Grigoriev I.V."/>
            <person name="Watkinson S.C."/>
        </authorList>
    </citation>
    <scope>NUCLEOTIDE SEQUENCE</scope>
    <source>
        <strain evidence="7">S7.9</strain>
    </source>
</reference>
<keyword evidence="3" id="KW-0547">Nucleotide-binding</keyword>
<accession>F8PB48</accession>
<dbReference type="RefSeq" id="XP_007323621.1">
    <property type="nucleotide sequence ID" value="XM_007323559.1"/>
</dbReference>
<dbReference type="OrthoDB" id="347657at2759"/>
<protein>
    <recommendedName>
        <fullName evidence="6">Protein kinase domain-containing protein</fullName>
    </recommendedName>
</protein>
<dbReference type="InterPro" id="IPR000719">
    <property type="entry name" value="Prot_kinase_dom"/>
</dbReference>
<dbReference type="Gene3D" id="3.30.200.20">
    <property type="entry name" value="Phosphorylase Kinase, domain 1"/>
    <property type="match status" value="1"/>
</dbReference>
<evidence type="ECO:0000256" key="1">
    <source>
        <dbReference type="ARBA" id="ARBA00022527"/>
    </source>
</evidence>
<keyword evidence="5" id="KW-0067">ATP-binding</keyword>
<keyword evidence="1" id="KW-0723">Serine/threonine-protein kinase</keyword>
<dbReference type="Proteomes" id="UP000008064">
    <property type="component" value="Unassembled WGS sequence"/>
</dbReference>
<proteinExistence type="predicted"/>
<dbReference type="Gene3D" id="1.10.510.10">
    <property type="entry name" value="Transferase(Phosphotransferase) domain 1"/>
    <property type="match status" value="1"/>
</dbReference>
<evidence type="ECO:0000259" key="6">
    <source>
        <dbReference type="PROSITE" id="PS50011"/>
    </source>
</evidence>
<dbReference type="HOGENOM" id="CLU_000288_63_16_1"/>
<evidence type="ECO:0000313" key="7">
    <source>
        <dbReference type="EMBL" id="EGO19488.1"/>
    </source>
</evidence>
<dbReference type="PANTHER" id="PTHR24351">
    <property type="entry name" value="RIBOSOMAL PROTEIN S6 KINASE"/>
    <property type="match status" value="1"/>
</dbReference>
<dbReference type="InterPro" id="IPR011009">
    <property type="entry name" value="Kinase-like_dom_sf"/>
</dbReference>
<evidence type="ECO:0000256" key="2">
    <source>
        <dbReference type="ARBA" id="ARBA00022679"/>
    </source>
</evidence>
<dbReference type="SUPFAM" id="SSF56112">
    <property type="entry name" value="Protein kinase-like (PK-like)"/>
    <property type="match status" value="1"/>
</dbReference>
<feature type="domain" description="Protein kinase" evidence="6">
    <location>
        <begin position="6"/>
        <end position="272"/>
    </location>
</feature>
<dbReference type="PIRSF" id="PIRSF000654">
    <property type="entry name" value="Integrin-linked_kinase"/>
    <property type="match status" value="1"/>
</dbReference>
<dbReference type="InterPro" id="IPR008271">
    <property type="entry name" value="Ser/Thr_kinase_AS"/>
</dbReference>
<dbReference type="KEGG" id="sla:SERLADRAFT_352632"/>
<organism>
    <name type="scientific">Serpula lacrymans var. lacrymans (strain S7.9)</name>
    <name type="common">Dry rot fungus</name>
    <dbReference type="NCBI Taxonomy" id="578457"/>
    <lineage>
        <taxon>Eukaryota</taxon>
        <taxon>Fungi</taxon>
        <taxon>Dikarya</taxon>
        <taxon>Basidiomycota</taxon>
        <taxon>Agaricomycotina</taxon>
        <taxon>Agaricomycetes</taxon>
        <taxon>Agaricomycetidae</taxon>
        <taxon>Boletales</taxon>
        <taxon>Coniophorineae</taxon>
        <taxon>Serpulaceae</taxon>
        <taxon>Serpula</taxon>
    </lineage>
</organism>
<dbReference type="Pfam" id="PF00069">
    <property type="entry name" value="Pkinase"/>
    <property type="match status" value="1"/>
</dbReference>
<name>F8PB48_SERL9</name>
<dbReference type="GO" id="GO:0004674">
    <property type="term" value="F:protein serine/threonine kinase activity"/>
    <property type="evidence" value="ECO:0007669"/>
    <property type="project" value="UniProtKB-KW"/>
</dbReference>
<dbReference type="GO" id="GO:0005524">
    <property type="term" value="F:ATP binding"/>
    <property type="evidence" value="ECO:0007669"/>
    <property type="project" value="UniProtKB-KW"/>
</dbReference>
<dbReference type="PROSITE" id="PS00108">
    <property type="entry name" value="PROTEIN_KINASE_ST"/>
    <property type="match status" value="1"/>
</dbReference>
<evidence type="ECO:0000256" key="5">
    <source>
        <dbReference type="ARBA" id="ARBA00022840"/>
    </source>
</evidence>
<dbReference type="PROSITE" id="PS50011">
    <property type="entry name" value="PROTEIN_KINASE_DOM"/>
    <property type="match status" value="1"/>
</dbReference>
<evidence type="ECO:0000256" key="3">
    <source>
        <dbReference type="ARBA" id="ARBA00022741"/>
    </source>
</evidence>
<feature type="non-terminal residue" evidence="7">
    <location>
        <position position="1"/>
    </location>
</feature>
<dbReference type="GeneID" id="18809347"/>
<dbReference type="SMART" id="SM00220">
    <property type="entry name" value="S_TKc"/>
    <property type="match status" value="1"/>
</dbReference>